<dbReference type="OrthoDB" id="3264327at2759"/>
<feature type="non-terminal residue" evidence="1">
    <location>
        <position position="61"/>
    </location>
</feature>
<dbReference type="AlphaFoldDB" id="A0A5C3KK09"/>
<feature type="non-terminal residue" evidence="1">
    <location>
        <position position="1"/>
    </location>
</feature>
<organism evidence="1 2">
    <name type="scientific">Coprinopsis marcescibilis</name>
    <name type="common">Agaric fungus</name>
    <name type="synonym">Psathyrella marcescibilis</name>
    <dbReference type="NCBI Taxonomy" id="230819"/>
    <lineage>
        <taxon>Eukaryota</taxon>
        <taxon>Fungi</taxon>
        <taxon>Dikarya</taxon>
        <taxon>Basidiomycota</taxon>
        <taxon>Agaricomycotina</taxon>
        <taxon>Agaricomycetes</taxon>
        <taxon>Agaricomycetidae</taxon>
        <taxon>Agaricales</taxon>
        <taxon>Agaricineae</taxon>
        <taxon>Psathyrellaceae</taxon>
        <taxon>Coprinopsis</taxon>
    </lineage>
</organism>
<name>A0A5C3KK09_COPMA</name>
<gene>
    <name evidence="1" type="ORF">FA15DRAFT_550466</name>
</gene>
<evidence type="ECO:0000313" key="2">
    <source>
        <dbReference type="Proteomes" id="UP000307440"/>
    </source>
</evidence>
<sequence length="61" mass="7114">FKQAIRCIVNVQHNCATSQCTISKTRITRQEREGVEHRADEVNHANTDKWLLNTCQMRSSR</sequence>
<dbReference type="EMBL" id="ML210299">
    <property type="protein sequence ID" value="TFK20462.1"/>
    <property type="molecule type" value="Genomic_DNA"/>
</dbReference>
<accession>A0A5C3KK09</accession>
<keyword evidence="2" id="KW-1185">Reference proteome</keyword>
<protein>
    <submittedName>
        <fullName evidence="1">Uncharacterized protein</fullName>
    </submittedName>
</protein>
<reference evidence="1 2" key="1">
    <citation type="journal article" date="2019" name="Nat. Ecol. Evol.">
        <title>Megaphylogeny resolves global patterns of mushroom evolution.</title>
        <authorList>
            <person name="Varga T."/>
            <person name="Krizsan K."/>
            <person name="Foldi C."/>
            <person name="Dima B."/>
            <person name="Sanchez-Garcia M."/>
            <person name="Sanchez-Ramirez S."/>
            <person name="Szollosi G.J."/>
            <person name="Szarkandi J.G."/>
            <person name="Papp V."/>
            <person name="Albert L."/>
            <person name="Andreopoulos W."/>
            <person name="Angelini C."/>
            <person name="Antonin V."/>
            <person name="Barry K.W."/>
            <person name="Bougher N.L."/>
            <person name="Buchanan P."/>
            <person name="Buyck B."/>
            <person name="Bense V."/>
            <person name="Catcheside P."/>
            <person name="Chovatia M."/>
            <person name="Cooper J."/>
            <person name="Damon W."/>
            <person name="Desjardin D."/>
            <person name="Finy P."/>
            <person name="Geml J."/>
            <person name="Haridas S."/>
            <person name="Hughes K."/>
            <person name="Justo A."/>
            <person name="Karasinski D."/>
            <person name="Kautmanova I."/>
            <person name="Kiss B."/>
            <person name="Kocsube S."/>
            <person name="Kotiranta H."/>
            <person name="LaButti K.M."/>
            <person name="Lechner B.E."/>
            <person name="Liimatainen K."/>
            <person name="Lipzen A."/>
            <person name="Lukacs Z."/>
            <person name="Mihaltcheva S."/>
            <person name="Morgado L.N."/>
            <person name="Niskanen T."/>
            <person name="Noordeloos M.E."/>
            <person name="Ohm R.A."/>
            <person name="Ortiz-Santana B."/>
            <person name="Ovrebo C."/>
            <person name="Racz N."/>
            <person name="Riley R."/>
            <person name="Savchenko A."/>
            <person name="Shiryaev A."/>
            <person name="Soop K."/>
            <person name="Spirin V."/>
            <person name="Szebenyi C."/>
            <person name="Tomsovsky M."/>
            <person name="Tulloss R.E."/>
            <person name="Uehling J."/>
            <person name="Grigoriev I.V."/>
            <person name="Vagvolgyi C."/>
            <person name="Papp T."/>
            <person name="Martin F.M."/>
            <person name="Miettinen O."/>
            <person name="Hibbett D.S."/>
            <person name="Nagy L.G."/>
        </authorList>
    </citation>
    <scope>NUCLEOTIDE SEQUENCE [LARGE SCALE GENOMIC DNA]</scope>
    <source>
        <strain evidence="1 2">CBS 121175</strain>
    </source>
</reference>
<proteinExistence type="predicted"/>
<evidence type="ECO:0000313" key="1">
    <source>
        <dbReference type="EMBL" id="TFK20462.1"/>
    </source>
</evidence>
<dbReference type="Proteomes" id="UP000307440">
    <property type="component" value="Unassembled WGS sequence"/>
</dbReference>